<gene>
    <name evidence="2" type="ORF">CAMP_LOCUS4166</name>
</gene>
<sequence length="210" mass="24042">MIHIIFYAGAVFLTYLETLGFDKNSKLLMAVPILILLGITIKSKINDNIRNQMIAVFLFGAASIYSQSNFRTSLPIPAISLTISNIIYFFSYKSLVKPNFYSEKVTIFWTFLTFLGFFAILQDLIVAIPFLTIILFALFFSHLLLITSSSTIRSSDAKFVRIVGNFSGFLSTFLFVFNSFHTHSMLIHQISRFSFYLSNFLMFTANERDF</sequence>
<name>A0A9P1IAK6_9PELO</name>
<comment type="caution">
    <text evidence="2">The sequence shown here is derived from an EMBL/GenBank/DDBJ whole genome shotgun (WGS) entry which is preliminary data.</text>
</comment>
<reference evidence="2" key="1">
    <citation type="submission" date="2022-11" db="EMBL/GenBank/DDBJ databases">
        <authorList>
            <person name="Kikuchi T."/>
        </authorList>
    </citation>
    <scope>NUCLEOTIDE SEQUENCE</scope>
    <source>
        <strain evidence="2">PS1010</strain>
    </source>
</reference>
<feature type="transmembrane region" description="Helical" evidence="1">
    <location>
        <begin position="159"/>
        <end position="180"/>
    </location>
</feature>
<dbReference type="OrthoDB" id="5864807at2759"/>
<accession>A0A9P1IAK6</accession>
<organism evidence="2 3">
    <name type="scientific">Caenorhabditis angaria</name>
    <dbReference type="NCBI Taxonomy" id="860376"/>
    <lineage>
        <taxon>Eukaryota</taxon>
        <taxon>Metazoa</taxon>
        <taxon>Ecdysozoa</taxon>
        <taxon>Nematoda</taxon>
        <taxon>Chromadorea</taxon>
        <taxon>Rhabditida</taxon>
        <taxon>Rhabditina</taxon>
        <taxon>Rhabditomorpha</taxon>
        <taxon>Rhabditoidea</taxon>
        <taxon>Rhabditidae</taxon>
        <taxon>Peloderinae</taxon>
        <taxon>Caenorhabditis</taxon>
    </lineage>
</organism>
<keyword evidence="1" id="KW-0812">Transmembrane</keyword>
<protein>
    <submittedName>
        <fullName evidence="2">Uncharacterized protein</fullName>
    </submittedName>
</protein>
<feature type="transmembrane region" description="Helical" evidence="1">
    <location>
        <begin position="74"/>
        <end position="92"/>
    </location>
</feature>
<dbReference type="Proteomes" id="UP001152747">
    <property type="component" value="Unassembled WGS sequence"/>
</dbReference>
<evidence type="ECO:0000313" key="2">
    <source>
        <dbReference type="EMBL" id="CAI5441529.1"/>
    </source>
</evidence>
<feature type="transmembrane region" description="Helical" evidence="1">
    <location>
        <begin position="127"/>
        <end position="147"/>
    </location>
</feature>
<dbReference type="AlphaFoldDB" id="A0A9P1IAK6"/>
<keyword evidence="1" id="KW-1133">Transmembrane helix</keyword>
<dbReference type="EMBL" id="CANHGI010000002">
    <property type="protein sequence ID" value="CAI5441529.1"/>
    <property type="molecule type" value="Genomic_DNA"/>
</dbReference>
<evidence type="ECO:0000313" key="3">
    <source>
        <dbReference type="Proteomes" id="UP001152747"/>
    </source>
</evidence>
<proteinExistence type="predicted"/>
<keyword evidence="1" id="KW-0472">Membrane</keyword>
<evidence type="ECO:0000256" key="1">
    <source>
        <dbReference type="SAM" id="Phobius"/>
    </source>
</evidence>
<feature type="transmembrane region" description="Helical" evidence="1">
    <location>
        <begin position="104"/>
        <end position="121"/>
    </location>
</feature>
<keyword evidence="3" id="KW-1185">Reference proteome</keyword>